<evidence type="ECO:0000313" key="1">
    <source>
        <dbReference type="EMBL" id="KAK8596692.1"/>
    </source>
</evidence>
<evidence type="ECO:0000313" key="2">
    <source>
        <dbReference type="Proteomes" id="UP001472677"/>
    </source>
</evidence>
<name>A0ABR2G9E0_9ROSI</name>
<accession>A0ABR2G9E0</accession>
<sequence length="89" mass="10150">MAESRPAHCEESLVSHLINMEDREWNTNRLNELFTSSNVKQIISLPIGGPFVKDELVWHLNKNGFYTVKSGYYLLSNLQSSTTTPNFSC</sequence>
<dbReference type="EMBL" id="JBBPBM010000002">
    <property type="protein sequence ID" value="KAK8596692.1"/>
    <property type="molecule type" value="Genomic_DNA"/>
</dbReference>
<dbReference type="Proteomes" id="UP001472677">
    <property type="component" value="Unassembled WGS sequence"/>
</dbReference>
<reference evidence="1 2" key="1">
    <citation type="journal article" date="2024" name="G3 (Bethesda)">
        <title>Genome assembly of Hibiscus sabdariffa L. provides insights into metabolisms of medicinal natural products.</title>
        <authorList>
            <person name="Kim T."/>
        </authorList>
    </citation>
    <scope>NUCLEOTIDE SEQUENCE [LARGE SCALE GENOMIC DNA]</scope>
    <source>
        <strain evidence="1">TK-2024</strain>
        <tissue evidence="1">Old leaves</tissue>
    </source>
</reference>
<gene>
    <name evidence="1" type="ORF">V6N12_065172</name>
</gene>
<proteinExistence type="predicted"/>
<keyword evidence="2" id="KW-1185">Reference proteome</keyword>
<protein>
    <submittedName>
        <fullName evidence="1">Uncharacterized protein</fullName>
    </submittedName>
</protein>
<organism evidence="1 2">
    <name type="scientific">Hibiscus sabdariffa</name>
    <name type="common">roselle</name>
    <dbReference type="NCBI Taxonomy" id="183260"/>
    <lineage>
        <taxon>Eukaryota</taxon>
        <taxon>Viridiplantae</taxon>
        <taxon>Streptophyta</taxon>
        <taxon>Embryophyta</taxon>
        <taxon>Tracheophyta</taxon>
        <taxon>Spermatophyta</taxon>
        <taxon>Magnoliopsida</taxon>
        <taxon>eudicotyledons</taxon>
        <taxon>Gunneridae</taxon>
        <taxon>Pentapetalae</taxon>
        <taxon>rosids</taxon>
        <taxon>malvids</taxon>
        <taxon>Malvales</taxon>
        <taxon>Malvaceae</taxon>
        <taxon>Malvoideae</taxon>
        <taxon>Hibiscus</taxon>
    </lineage>
</organism>
<comment type="caution">
    <text evidence="1">The sequence shown here is derived from an EMBL/GenBank/DDBJ whole genome shotgun (WGS) entry which is preliminary data.</text>
</comment>